<dbReference type="Pfam" id="PF02517">
    <property type="entry name" value="Rce1-like"/>
    <property type="match status" value="1"/>
</dbReference>
<keyword evidence="4" id="KW-0645">Protease</keyword>
<dbReference type="RefSeq" id="WP_166034965.1">
    <property type="nucleotide sequence ID" value="NZ_CP049887.1"/>
</dbReference>
<dbReference type="EMBL" id="CP049887">
    <property type="protein sequence ID" value="QIL48833.1"/>
    <property type="molecule type" value="Genomic_DNA"/>
</dbReference>
<feature type="transmembrane region" description="Helical" evidence="2">
    <location>
        <begin position="6"/>
        <end position="29"/>
    </location>
</feature>
<feature type="transmembrane region" description="Helical" evidence="2">
    <location>
        <begin position="268"/>
        <end position="290"/>
    </location>
</feature>
<evidence type="ECO:0000313" key="5">
    <source>
        <dbReference type="Proteomes" id="UP000501747"/>
    </source>
</evidence>
<feature type="transmembrane region" description="Helical" evidence="2">
    <location>
        <begin position="41"/>
        <end position="62"/>
    </location>
</feature>
<feature type="domain" description="CAAX prenyl protease 2/Lysostaphin resistance protein A-like" evidence="3">
    <location>
        <begin position="123"/>
        <end position="209"/>
    </location>
</feature>
<dbReference type="InterPro" id="IPR052710">
    <property type="entry name" value="CAAX_protease"/>
</dbReference>
<sequence length="291" mass="32532">MEDKKSFSRVGFGLIIIFIAGLIFQTLVLRSRPFAVFDSSLIIVSNFIGMYGIGLPIFLYLFKDREKLDVPRKEKISFKEGFVLFTIGFAVMYVVNLGCTVIFTLLGAKITNQLGETIMGLNIVSAFLLIVIIGPILEELLFRKTLYRFSDTLGENGYIIFSSIMFSLFHLNITQSIYTFFLGIILAYLYVKTGKLIVPIVMHMVVNFVGSIIPLLLFGSETAVVFYSLIALILVVAGLVFLIVNFSQVKAIFKTDNHFSLSQSVRNPGMIIFLILSIGMILLGIFGAFFI</sequence>
<feature type="transmembrane region" description="Helical" evidence="2">
    <location>
        <begin position="157"/>
        <end position="189"/>
    </location>
</feature>
<keyword evidence="2" id="KW-0812">Transmembrane</keyword>
<keyword evidence="5" id="KW-1185">Reference proteome</keyword>
<feature type="transmembrane region" description="Helical" evidence="2">
    <location>
        <begin position="196"/>
        <end position="218"/>
    </location>
</feature>
<dbReference type="Proteomes" id="UP000501747">
    <property type="component" value="Chromosome"/>
</dbReference>
<keyword evidence="4" id="KW-0482">Metalloprotease</keyword>
<dbReference type="GO" id="GO:0080120">
    <property type="term" value="P:CAAX-box protein maturation"/>
    <property type="evidence" value="ECO:0007669"/>
    <property type="project" value="UniProtKB-ARBA"/>
</dbReference>
<feature type="transmembrane region" description="Helical" evidence="2">
    <location>
        <begin position="82"/>
        <end position="106"/>
    </location>
</feature>
<evidence type="ECO:0000256" key="1">
    <source>
        <dbReference type="ARBA" id="ARBA00009067"/>
    </source>
</evidence>
<dbReference type="PANTHER" id="PTHR36435:SF1">
    <property type="entry name" value="CAAX AMINO TERMINAL PROTEASE FAMILY PROTEIN"/>
    <property type="match status" value="1"/>
</dbReference>
<feature type="transmembrane region" description="Helical" evidence="2">
    <location>
        <begin position="118"/>
        <end position="137"/>
    </location>
</feature>
<gene>
    <name evidence="4" type="ORF">G7082_10095</name>
</gene>
<dbReference type="GO" id="GO:0008237">
    <property type="term" value="F:metallopeptidase activity"/>
    <property type="evidence" value="ECO:0007669"/>
    <property type="project" value="UniProtKB-KW"/>
</dbReference>
<dbReference type="GO" id="GO:0006508">
    <property type="term" value="P:proteolysis"/>
    <property type="evidence" value="ECO:0007669"/>
    <property type="project" value="UniProtKB-KW"/>
</dbReference>
<keyword evidence="2" id="KW-1133">Transmembrane helix</keyword>
<comment type="similarity">
    <text evidence="1">Belongs to the UPF0177 family.</text>
</comment>
<feature type="transmembrane region" description="Helical" evidence="2">
    <location>
        <begin position="224"/>
        <end position="247"/>
    </location>
</feature>
<evidence type="ECO:0000259" key="3">
    <source>
        <dbReference type="Pfam" id="PF02517"/>
    </source>
</evidence>
<organism evidence="4 5">
    <name type="scientific">Vagococcus hydrophili</name>
    <dbReference type="NCBI Taxonomy" id="2714947"/>
    <lineage>
        <taxon>Bacteria</taxon>
        <taxon>Bacillati</taxon>
        <taxon>Bacillota</taxon>
        <taxon>Bacilli</taxon>
        <taxon>Lactobacillales</taxon>
        <taxon>Enterococcaceae</taxon>
        <taxon>Vagococcus</taxon>
    </lineage>
</organism>
<dbReference type="PANTHER" id="PTHR36435">
    <property type="entry name" value="SLR1288 PROTEIN"/>
    <property type="match status" value="1"/>
</dbReference>
<keyword evidence="4" id="KW-0378">Hydrolase</keyword>
<dbReference type="GO" id="GO:0004175">
    <property type="term" value="F:endopeptidase activity"/>
    <property type="evidence" value="ECO:0007669"/>
    <property type="project" value="UniProtKB-ARBA"/>
</dbReference>
<accession>A0A6G8AV93</accession>
<reference evidence="4 5" key="1">
    <citation type="submission" date="2020-03" db="EMBL/GenBank/DDBJ databases">
        <title>Vagococcus sp. nov., isolated from beetles.</title>
        <authorList>
            <person name="Hyun D.-W."/>
            <person name="Bae J.-W."/>
        </authorList>
    </citation>
    <scope>NUCLEOTIDE SEQUENCE [LARGE SCALE GENOMIC DNA]</scope>
    <source>
        <strain evidence="4 5">HDW17B</strain>
    </source>
</reference>
<protein>
    <submittedName>
        <fullName evidence="4">CPBP family intramembrane metalloprotease</fullName>
    </submittedName>
</protein>
<proteinExistence type="inferred from homology"/>
<name>A0A6G8AV93_9ENTE</name>
<evidence type="ECO:0000313" key="4">
    <source>
        <dbReference type="EMBL" id="QIL48833.1"/>
    </source>
</evidence>
<evidence type="ECO:0000256" key="2">
    <source>
        <dbReference type="SAM" id="Phobius"/>
    </source>
</evidence>
<dbReference type="KEGG" id="vhy:G7082_10095"/>
<keyword evidence="2" id="KW-0472">Membrane</keyword>
<dbReference type="AlphaFoldDB" id="A0A6G8AV93"/>
<dbReference type="InterPro" id="IPR003675">
    <property type="entry name" value="Rce1/LyrA-like_dom"/>
</dbReference>